<name>A0A6G0TCY2_APHGL</name>
<proteinExistence type="predicted"/>
<evidence type="ECO:0000259" key="3">
    <source>
        <dbReference type="PROSITE" id="PS50003"/>
    </source>
</evidence>
<comment type="caution">
    <text evidence="4">The sequence shown here is derived from an EMBL/GenBank/DDBJ whole genome shotgun (WGS) entry which is preliminary data.</text>
</comment>
<dbReference type="InterPro" id="IPR011993">
    <property type="entry name" value="PH-like_dom_sf"/>
</dbReference>
<keyword evidence="2" id="KW-0812">Transmembrane</keyword>
<dbReference type="InterPro" id="IPR001849">
    <property type="entry name" value="PH_domain"/>
</dbReference>
<keyword evidence="5" id="KW-1185">Reference proteome</keyword>
<protein>
    <recommendedName>
        <fullName evidence="1">Pleckstrin homology domain-containing family J member 1</fullName>
    </recommendedName>
</protein>
<evidence type="ECO:0000256" key="1">
    <source>
        <dbReference type="ARBA" id="ARBA00041004"/>
    </source>
</evidence>
<dbReference type="GO" id="GO:0005769">
    <property type="term" value="C:early endosome"/>
    <property type="evidence" value="ECO:0007669"/>
    <property type="project" value="TreeGrafter"/>
</dbReference>
<dbReference type="PROSITE" id="PS50003">
    <property type="entry name" value="PH_DOMAIN"/>
    <property type="match status" value="1"/>
</dbReference>
<dbReference type="PANTHER" id="PTHR22902">
    <property type="entry name" value="SESQUIPEDALIAN"/>
    <property type="match status" value="1"/>
</dbReference>
<dbReference type="Pfam" id="PF00169">
    <property type="entry name" value="PH"/>
    <property type="match status" value="1"/>
</dbReference>
<dbReference type="EMBL" id="VYZN01000042">
    <property type="protein sequence ID" value="KAE9530803.1"/>
    <property type="molecule type" value="Genomic_DNA"/>
</dbReference>
<dbReference type="GO" id="GO:0007032">
    <property type="term" value="P:endosome organization"/>
    <property type="evidence" value="ECO:0007669"/>
    <property type="project" value="TreeGrafter"/>
</dbReference>
<accession>A0A6G0TCY2</accession>
<dbReference type="PANTHER" id="PTHR22902:SF9">
    <property type="entry name" value="PLECKSTRIN HOMOLOGY DOMAIN-CONTAINING FAMILY J MEMBER 1"/>
    <property type="match status" value="1"/>
</dbReference>
<dbReference type="GO" id="GO:0055037">
    <property type="term" value="C:recycling endosome"/>
    <property type="evidence" value="ECO:0007669"/>
    <property type="project" value="TreeGrafter"/>
</dbReference>
<keyword evidence="2" id="KW-0472">Membrane</keyword>
<dbReference type="OrthoDB" id="10055808at2759"/>
<dbReference type="SMART" id="SM00233">
    <property type="entry name" value="PH"/>
    <property type="match status" value="1"/>
</dbReference>
<keyword evidence="2" id="KW-1133">Transmembrane helix</keyword>
<reference evidence="4 5" key="1">
    <citation type="submission" date="2019-08" db="EMBL/GenBank/DDBJ databases">
        <title>The genome of the soybean aphid Biotype 1, its phylome, world population structure and adaptation to the North American continent.</title>
        <authorList>
            <person name="Giordano R."/>
            <person name="Donthu R.K."/>
            <person name="Hernandez A.G."/>
            <person name="Wright C.L."/>
            <person name="Zimin A.V."/>
        </authorList>
    </citation>
    <scope>NUCLEOTIDE SEQUENCE [LARGE SCALE GENOMIC DNA]</scope>
    <source>
        <tissue evidence="4">Whole aphids</tissue>
    </source>
</reference>
<dbReference type="InterPro" id="IPR045188">
    <property type="entry name" value="Boi1/Boi2-like"/>
</dbReference>
<dbReference type="SUPFAM" id="SSF50729">
    <property type="entry name" value="PH domain-like"/>
    <property type="match status" value="1"/>
</dbReference>
<dbReference type="GO" id="GO:0001881">
    <property type="term" value="P:receptor recycling"/>
    <property type="evidence" value="ECO:0007669"/>
    <property type="project" value="TreeGrafter"/>
</dbReference>
<dbReference type="GO" id="GO:0005802">
    <property type="term" value="C:trans-Golgi network"/>
    <property type="evidence" value="ECO:0007669"/>
    <property type="project" value="TreeGrafter"/>
</dbReference>
<sequence length="250" mass="29185">MRFNNREMIHISHSNPVLEGRMSYAKLSNGYSSKGFKERWFRLKYNLLFYFKINGFGQVDLHQPAGVFVLENSFVRLENNMPGTLFSFSLSFKDEPDKKYIISSQSEDHVHQWIKCIQCSTLVIKNNDLIHFLIHPKEKYDEAFNLLLNDIYTYMQMQINILTSQLLFIGFDLFLLVSTSLSAYILRKEFIKLDPLLMYPEEGKKIGRTKRSAADGDDNDLFFNLPTDPLPPPRQKHDVCKTAELNLIEL</sequence>
<evidence type="ECO:0000313" key="4">
    <source>
        <dbReference type="EMBL" id="KAE9530803.1"/>
    </source>
</evidence>
<organism evidence="4 5">
    <name type="scientific">Aphis glycines</name>
    <name type="common">Soybean aphid</name>
    <dbReference type="NCBI Taxonomy" id="307491"/>
    <lineage>
        <taxon>Eukaryota</taxon>
        <taxon>Metazoa</taxon>
        <taxon>Ecdysozoa</taxon>
        <taxon>Arthropoda</taxon>
        <taxon>Hexapoda</taxon>
        <taxon>Insecta</taxon>
        <taxon>Pterygota</taxon>
        <taxon>Neoptera</taxon>
        <taxon>Paraneoptera</taxon>
        <taxon>Hemiptera</taxon>
        <taxon>Sternorrhyncha</taxon>
        <taxon>Aphidomorpha</taxon>
        <taxon>Aphidoidea</taxon>
        <taxon>Aphididae</taxon>
        <taxon>Aphidini</taxon>
        <taxon>Aphis</taxon>
        <taxon>Aphis</taxon>
    </lineage>
</organism>
<evidence type="ECO:0000313" key="5">
    <source>
        <dbReference type="Proteomes" id="UP000475862"/>
    </source>
</evidence>
<feature type="domain" description="PH" evidence="3">
    <location>
        <begin position="15"/>
        <end position="122"/>
    </location>
</feature>
<dbReference type="Proteomes" id="UP000475862">
    <property type="component" value="Unassembled WGS sequence"/>
</dbReference>
<dbReference type="CDD" id="cd13258">
    <property type="entry name" value="PH_PLEKHJ1"/>
    <property type="match status" value="1"/>
</dbReference>
<dbReference type="GO" id="GO:0005829">
    <property type="term" value="C:cytosol"/>
    <property type="evidence" value="ECO:0007669"/>
    <property type="project" value="GOC"/>
</dbReference>
<dbReference type="GO" id="GO:0042147">
    <property type="term" value="P:retrograde transport, endosome to Golgi"/>
    <property type="evidence" value="ECO:0007669"/>
    <property type="project" value="TreeGrafter"/>
</dbReference>
<dbReference type="Gene3D" id="2.30.29.30">
    <property type="entry name" value="Pleckstrin-homology domain (PH domain)/Phosphotyrosine-binding domain (PTB)"/>
    <property type="match status" value="1"/>
</dbReference>
<dbReference type="AlphaFoldDB" id="A0A6G0TCY2"/>
<evidence type="ECO:0000256" key="2">
    <source>
        <dbReference type="SAM" id="Phobius"/>
    </source>
</evidence>
<gene>
    <name evidence="4" type="ORF">AGLY_011265</name>
</gene>
<feature type="transmembrane region" description="Helical" evidence="2">
    <location>
        <begin position="166"/>
        <end position="186"/>
    </location>
</feature>